<keyword evidence="3" id="KW-0862">Zinc</keyword>
<dbReference type="InterPro" id="IPR000315">
    <property type="entry name" value="Znf_B-box"/>
</dbReference>
<organism evidence="8 9">
    <name type="scientific">Tieghemostelium lacteum</name>
    <name type="common">Slime mold</name>
    <name type="synonym">Dictyostelium lacteum</name>
    <dbReference type="NCBI Taxonomy" id="361077"/>
    <lineage>
        <taxon>Eukaryota</taxon>
        <taxon>Amoebozoa</taxon>
        <taxon>Evosea</taxon>
        <taxon>Eumycetozoa</taxon>
        <taxon>Dictyostelia</taxon>
        <taxon>Dictyosteliales</taxon>
        <taxon>Raperosteliaceae</taxon>
        <taxon>Tieghemostelium</taxon>
    </lineage>
</organism>
<dbReference type="InParanoid" id="A0A151ZEW0"/>
<sequence>MIDCDIPFSILMMLKNQSGGNHQHQHTTPQQHSSSSTTQSGTITTFRNKRDSDISDSSGDEDYRSSSKSLQQLFVGLTEDFSCSICYELFDKPISLPCSHTFCKTCIEDLISNSKLNNNSNTFLCPLCRIETKIPEKGIDGFPLNGFFMSAIEKMKKANNFCPRFCDQCTTKKVARKCEQCNLFLCKGCCELLHFVGGQKAQHQILLVDSHISSDFDLETHNTKDSELDPPVYIPFNVSRSQCSTIFKNWISSLWFAPSDLKVNLSVRYIKPIYLPYWIFEVQTTTKYGALISVGSSSGSGLLTAPNIYNSHTKFDLIWNHKINIFSDKYRSAIISNNKLIDKDLLTQVQSWELTNIPSVDQSVPPNPKIQALAYLIDESTAWKKYAEQKIRTKDREVCENRIKSSCGVSGMAKDIFVETDITRVASQKVFLPVYFIKYIYDSKSYTVIVNAQNSKIIGHRPYAQGLSLFKMFK</sequence>
<evidence type="ECO:0000313" key="9">
    <source>
        <dbReference type="Proteomes" id="UP000076078"/>
    </source>
</evidence>
<evidence type="ECO:0000256" key="1">
    <source>
        <dbReference type="ARBA" id="ARBA00022723"/>
    </source>
</evidence>
<feature type="compositionally biased region" description="Low complexity" evidence="5">
    <location>
        <begin position="26"/>
        <end position="45"/>
    </location>
</feature>
<name>A0A151ZEW0_TIELA</name>
<dbReference type="GO" id="GO:0008270">
    <property type="term" value="F:zinc ion binding"/>
    <property type="evidence" value="ECO:0007669"/>
    <property type="project" value="UniProtKB-KW"/>
</dbReference>
<dbReference type="Gene3D" id="3.30.40.10">
    <property type="entry name" value="Zinc/RING finger domain, C3HC4 (zinc finger)"/>
    <property type="match status" value="1"/>
</dbReference>
<evidence type="ECO:0000256" key="5">
    <source>
        <dbReference type="SAM" id="MobiDB-lite"/>
    </source>
</evidence>
<reference evidence="8 9" key="1">
    <citation type="submission" date="2015-12" db="EMBL/GenBank/DDBJ databases">
        <title>Dictyostelia acquired genes for synthesis and detection of signals that induce cell-type specialization by lateral gene transfer from prokaryotes.</title>
        <authorList>
            <person name="Gloeckner G."/>
            <person name="Schaap P."/>
        </authorList>
    </citation>
    <scope>NUCLEOTIDE SEQUENCE [LARGE SCALE GENOMIC DNA]</scope>
    <source>
        <strain evidence="8 9">TK</strain>
    </source>
</reference>
<proteinExistence type="predicted"/>
<dbReference type="PROSITE" id="PS50089">
    <property type="entry name" value="ZF_RING_2"/>
    <property type="match status" value="1"/>
</dbReference>
<evidence type="ECO:0000256" key="2">
    <source>
        <dbReference type="ARBA" id="ARBA00022771"/>
    </source>
</evidence>
<dbReference type="InterPro" id="IPR027370">
    <property type="entry name" value="Znf-RING_euk"/>
</dbReference>
<evidence type="ECO:0000256" key="3">
    <source>
        <dbReference type="ARBA" id="ARBA00022833"/>
    </source>
</evidence>
<keyword evidence="9" id="KW-1185">Reference proteome</keyword>
<dbReference type="SUPFAM" id="SSF57850">
    <property type="entry name" value="RING/U-box"/>
    <property type="match status" value="1"/>
</dbReference>
<evidence type="ECO:0000313" key="8">
    <source>
        <dbReference type="EMBL" id="KYQ92498.1"/>
    </source>
</evidence>
<dbReference type="OMA" id="YDSKSYT"/>
<dbReference type="InterPro" id="IPR013083">
    <property type="entry name" value="Znf_RING/FYVE/PHD"/>
</dbReference>
<dbReference type="PANTHER" id="PTHR25464:SF2">
    <property type="entry name" value="RING-TYPE DOMAIN-CONTAINING PROTEIN"/>
    <property type="match status" value="1"/>
</dbReference>
<evidence type="ECO:0000259" key="6">
    <source>
        <dbReference type="PROSITE" id="PS50089"/>
    </source>
</evidence>
<dbReference type="SMART" id="SM00184">
    <property type="entry name" value="RING"/>
    <property type="match status" value="1"/>
</dbReference>
<dbReference type="CDD" id="cd19757">
    <property type="entry name" value="Bbox1"/>
    <property type="match status" value="1"/>
</dbReference>
<feature type="domain" description="RING-type" evidence="6">
    <location>
        <begin position="83"/>
        <end position="129"/>
    </location>
</feature>
<comment type="caution">
    <text evidence="8">The sequence shown here is derived from an EMBL/GenBank/DDBJ whole genome shotgun (WGS) entry which is preliminary data.</text>
</comment>
<dbReference type="OrthoDB" id="15327at2759"/>
<evidence type="ECO:0008006" key="10">
    <source>
        <dbReference type="Google" id="ProtNLM"/>
    </source>
</evidence>
<keyword evidence="1" id="KW-0479">Metal-binding</keyword>
<evidence type="ECO:0000259" key="7">
    <source>
        <dbReference type="PROSITE" id="PS50119"/>
    </source>
</evidence>
<dbReference type="Proteomes" id="UP000076078">
    <property type="component" value="Unassembled WGS sequence"/>
</dbReference>
<gene>
    <name evidence="8" type="ORF">DLAC_06485</name>
</gene>
<dbReference type="InterPro" id="IPR017907">
    <property type="entry name" value="Znf_RING_CS"/>
</dbReference>
<dbReference type="AlphaFoldDB" id="A0A151ZEW0"/>
<keyword evidence="2 4" id="KW-0863">Zinc-finger</keyword>
<dbReference type="PROSITE" id="PS50119">
    <property type="entry name" value="ZF_BBOX"/>
    <property type="match status" value="1"/>
</dbReference>
<accession>A0A151ZEW0</accession>
<evidence type="ECO:0000256" key="4">
    <source>
        <dbReference type="PROSITE-ProRule" id="PRU00024"/>
    </source>
</evidence>
<feature type="region of interest" description="Disordered" evidence="5">
    <location>
        <begin position="18"/>
        <end position="64"/>
    </location>
</feature>
<dbReference type="PANTHER" id="PTHR25464">
    <property type="entry name" value="TRIPARTITE MOTIF-CONTAINING PROTEIN 2-LIKE PROTEIN"/>
    <property type="match status" value="1"/>
</dbReference>
<dbReference type="PROSITE" id="PS00518">
    <property type="entry name" value="ZF_RING_1"/>
    <property type="match status" value="1"/>
</dbReference>
<dbReference type="InterPro" id="IPR001841">
    <property type="entry name" value="Znf_RING"/>
</dbReference>
<feature type="domain" description="B box-type" evidence="7">
    <location>
        <begin position="165"/>
        <end position="208"/>
    </location>
</feature>
<dbReference type="Pfam" id="PF13445">
    <property type="entry name" value="zf-RING_UBOX"/>
    <property type="match status" value="1"/>
</dbReference>
<dbReference type="STRING" id="361077.A0A151ZEW0"/>
<dbReference type="EMBL" id="LODT01000029">
    <property type="protein sequence ID" value="KYQ92498.1"/>
    <property type="molecule type" value="Genomic_DNA"/>
</dbReference>
<protein>
    <recommendedName>
        <fullName evidence="10">RING-type domain-containing protein</fullName>
    </recommendedName>
</protein>